<feature type="compositionally biased region" description="Basic and acidic residues" evidence="1">
    <location>
        <begin position="352"/>
        <end position="363"/>
    </location>
</feature>
<feature type="region of interest" description="Disordered" evidence="1">
    <location>
        <begin position="326"/>
        <end position="387"/>
    </location>
</feature>
<feature type="region of interest" description="Disordered" evidence="1">
    <location>
        <begin position="160"/>
        <end position="220"/>
    </location>
</feature>
<feature type="compositionally biased region" description="Basic and acidic residues" evidence="1">
    <location>
        <begin position="185"/>
        <end position="199"/>
    </location>
</feature>
<feature type="compositionally biased region" description="Basic and acidic residues" evidence="1">
    <location>
        <begin position="207"/>
        <end position="219"/>
    </location>
</feature>
<gene>
    <name evidence="2" type="ORF">FisN_3Lh335</name>
</gene>
<feature type="compositionally biased region" description="Basic and acidic residues" evidence="1">
    <location>
        <begin position="376"/>
        <end position="387"/>
    </location>
</feature>
<organism evidence="2 3">
    <name type="scientific">Fistulifera solaris</name>
    <name type="common">Oleaginous diatom</name>
    <dbReference type="NCBI Taxonomy" id="1519565"/>
    <lineage>
        <taxon>Eukaryota</taxon>
        <taxon>Sar</taxon>
        <taxon>Stramenopiles</taxon>
        <taxon>Ochrophyta</taxon>
        <taxon>Bacillariophyta</taxon>
        <taxon>Bacillariophyceae</taxon>
        <taxon>Bacillariophycidae</taxon>
        <taxon>Naviculales</taxon>
        <taxon>Naviculaceae</taxon>
        <taxon>Fistulifera</taxon>
    </lineage>
</organism>
<evidence type="ECO:0000256" key="1">
    <source>
        <dbReference type="SAM" id="MobiDB-lite"/>
    </source>
</evidence>
<dbReference type="EMBL" id="BDSP01000016">
    <property type="protein sequence ID" value="GAX10142.1"/>
    <property type="molecule type" value="Genomic_DNA"/>
</dbReference>
<keyword evidence="3" id="KW-1185">Reference proteome</keyword>
<feature type="compositionally biased region" description="Basic residues" evidence="1">
    <location>
        <begin position="340"/>
        <end position="350"/>
    </location>
</feature>
<sequence length="387" mass="42209">MSSAMSCVSETQRSDLATVCSNSIAEDIELESVLSQEDQHTALVAQHSPVGSRRVTRARLVEFTATAAIMSHQFLPNAALASGEGTSSFHNNMGPPLSRSLLQQKVDGSHMRISSTNSVKSTSSVKSFGSHTGSEVMSKLRLDDCSGSLEDEMISSKAVLTSSRPSSVKSFGSAGTDDCSGSLDVETHSIETKSVHSQEDTFNADPDAGKESEPDEHKMSGVVAEDVSTNEGRMSPGGTLYKGKGSFRYKGRFMHLPLMRFHHGGVHLDMDQEDGNARQIIWMCDNEPGRRSARSSPLCEESLAMHDPRRDAELIARYHGIHDRVRNNMNAHGGSYMTRARSRSRSRSRSPTKNEQRPYESDRATLQPILSGPSDSRSDGMSRAKLN</sequence>
<protein>
    <submittedName>
        <fullName evidence="2">Uncharacterized protein</fullName>
    </submittedName>
</protein>
<reference evidence="2 3" key="1">
    <citation type="journal article" date="2015" name="Plant Cell">
        <title>Oil accumulation by the oleaginous diatom Fistulifera solaris as revealed by the genome and transcriptome.</title>
        <authorList>
            <person name="Tanaka T."/>
            <person name="Maeda Y."/>
            <person name="Veluchamy A."/>
            <person name="Tanaka M."/>
            <person name="Abida H."/>
            <person name="Marechal E."/>
            <person name="Bowler C."/>
            <person name="Muto M."/>
            <person name="Sunaga Y."/>
            <person name="Tanaka M."/>
            <person name="Yoshino T."/>
            <person name="Taniguchi T."/>
            <person name="Fukuda Y."/>
            <person name="Nemoto M."/>
            <person name="Matsumoto M."/>
            <person name="Wong P.S."/>
            <person name="Aburatani S."/>
            <person name="Fujibuchi W."/>
        </authorList>
    </citation>
    <scope>NUCLEOTIDE SEQUENCE [LARGE SCALE GENOMIC DNA]</scope>
    <source>
        <strain evidence="2 3">JPCC DA0580</strain>
    </source>
</reference>
<comment type="caution">
    <text evidence="2">The sequence shown here is derived from an EMBL/GenBank/DDBJ whole genome shotgun (WGS) entry which is preliminary data.</text>
</comment>
<dbReference type="Proteomes" id="UP000198406">
    <property type="component" value="Unassembled WGS sequence"/>
</dbReference>
<dbReference type="AlphaFoldDB" id="A0A1Z5J8B0"/>
<evidence type="ECO:0000313" key="3">
    <source>
        <dbReference type="Proteomes" id="UP000198406"/>
    </source>
</evidence>
<proteinExistence type="predicted"/>
<dbReference type="InParanoid" id="A0A1Z5J8B0"/>
<accession>A0A1Z5J8B0</accession>
<feature type="region of interest" description="Disordered" evidence="1">
    <location>
        <begin position="112"/>
        <end position="133"/>
    </location>
</feature>
<evidence type="ECO:0000313" key="2">
    <source>
        <dbReference type="EMBL" id="GAX10142.1"/>
    </source>
</evidence>
<dbReference type="OrthoDB" id="48456at2759"/>
<feature type="compositionally biased region" description="Low complexity" evidence="1">
    <location>
        <begin position="114"/>
        <end position="127"/>
    </location>
</feature>
<name>A0A1Z5J8B0_FISSO</name>
<feature type="compositionally biased region" description="Polar residues" evidence="1">
    <location>
        <begin position="160"/>
        <end position="170"/>
    </location>
</feature>